<dbReference type="InterPro" id="IPR011050">
    <property type="entry name" value="Pectin_lyase_fold/virulence"/>
</dbReference>
<evidence type="ECO:0000313" key="6">
    <source>
        <dbReference type="EMBL" id="RNB82880.1"/>
    </source>
</evidence>
<comment type="caution">
    <text evidence="6">The sequence shown here is derived from an EMBL/GenBank/DDBJ whole genome shotgun (WGS) entry which is preliminary data.</text>
</comment>
<accession>A0A3M8D469</accession>
<dbReference type="Pfam" id="PF13229">
    <property type="entry name" value="Beta_helix"/>
    <property type="match status" value="1"/>
</dbReference>
<name>A0A3M8D469_9BACL</name>
<dbReference type="Gene3D" id="2.160.20.10">
    <property type="entry name" value="Single-stranded right-handed beta-helix, Pectin lyase-like"/>
    <property type="match status" value="1"/>
</dbReference>
<comment type="subcellular location">
    <subcellularLocation>
        <location evidence="1">Secreted</location>
    </subcellularLocation>
</comment>
<dbReference type="AlphaFoldDB" id="A0A3M8D469"/>
<keyword evidence="4" id="KW-1133">Transmembrane helix</keyword>
<feature type="domain" description="Right handed beta helix" evidence="5">
    <location>
        <begin position="292"/>
        <end position="421"/>
    </location>
</feature>
<dbReference type="PANTHER" id="PTHR40088">
    <property type="entry name" value="PECTATE LYASE (EUROFUNG)"/>
    <property type="match status" value="1"/>
</dbReference>
<evidence type="ECO:0000313" key="7">
    <source>
        <dbReference type="Proteomes" id="UP000281915"/>
    </source>
</evidence>
<dbReference type="SMART" id="SM00710">
    <property type="entry name" value="PbH1"/>
    <property type="match status" value="8"/>
</dbReference>
<keyword evidence="2" id="KW-0964">Secreted</keyword>
<dbReference type="InterPro" id="IPR039448">
    <property type="entry name" value="Beta_helix"/>
</dbReference>
<dbReference type="InterPro" id="IPR006626">
    <property type="entry name" value="PbH1"/>
</dbReference>
<keyword evidence="4" id="KW-0472">Membrane</keyword>
<dbReference type="GO" id="GO:0005576">
    <property type="term" value="C:extracellular region"/>
    <property type="evidence" value="ECO:0007669"/>
    <property type="project" value="UniProtKB-SubCell"/>
</dbReference>
<gene>
    <name evidence="6" type="ORF">EDM58_05710</name>
</gene>
<feature type="transmembrane region" description="Helical" evidence="4">
    <location>
        <begin position="12"/>
        <end position="33"/>
    </location>
</feature>
<keyword evidence="4" id="KW-0812">Transmembrane</keyword>
<evidence type="ECO:0000256" key="4">
    <source>
        <dbReference type="SAM" id="Phobius"/>
    </source>
</evidence>
<organism evidence="6 7">
    <name type="scientific">Brevibacillus panacihumi</name>
    <dbReference type="NCBI Taxonomy" id="497735"/>
    <lineage>
        <taxon>Bacteria</taxon>
        <taxon>Bacillati</taxon>
        <taxon>Bacillota</taxon>
        <taxon>Bacilli</taxon>
        <taxon>Bacillales</taxon>
        <taxon>Paenibacillaceae</taxon>
        <taxon>Brevibacillus</taxon>
    </lineage>
</organism>
<sequence>MEKWQGKHRHQFIVPTVKMGFLLLMALMIVTTYSEIHASARFHAPGNVYYVALDGEDSNPGTLEAPWRTIQKAADTITAGETVLVREGIYEEFVTITSSGSESEGYLIFQAYPGERPVIDGSRLNIGSGQSALVQINSANYIVFDGFEVRNLFSSSESEYPGGIRVQNGGSNIHLLNNDVHHIENRSRSGNAHGIHIYGNSFIPLKNIRISGNRVHHLTLGSSESLTLSGNIDGFIVDGNVIHDNNNIGIDIAGFYGACSSPCRDQARNGIVSGNTVYHIDSSINPAYGSNSNSAGGIYADGATNVIIERNHIYRSDFGIELASENKRKSTSNIVVRNNYIHHNDGAGIIMGGSQKSNGGAEDNLILNNTLVENDQLKQGYGEITFQENTSNNVVANNLIYALPGRALIHKSSSTGSGNEIDFNLYYRPDGEDGRSWKWDGHSYKTWDSYKEMTGLDGHSIFADPQFADLSRDILLSSSSPAINRGTEAYMKEAVLDFYGTARSRGTAVDIGATQFSGALLADAEVQPVEDEPALIELPSEPEPSVEPSEGGILVDGDFSDWTRLPVLSEGKSRVRQIKSVIADDELHVLVTGSLLGDKGQLYLNTDQDADTGFQAPFWNGSGADYLLENGTLYQYSGEGDTDWSWTKVRSYKRDGKFVATSTVVEVSLPLEDLGIKSGDPVYIGYVWKDSHADKLPQESSMIEVNDGIVPSQPSDSIKEETAATVEPGKNWDNVEALSTSDSTPRVLKVTHDRKFLYILVEGSELLTKTQIYLNTDNQSDSGYKASNWTAGGAEYLLEYGILYRYSGTGSSWSWDEQTELTHSDYWDEQDERIEITIPLKELGLQRGDSITLGVLKDDNSATQLPVSGDMQGYTLSSN</sequence>
<proteinExistence type="predicted"/>
<reference evidence="6 7" key="1">
    <citation type="submission" date="2018-10" db="EMBL/GenBank/DDBJ databases">
        <title>Phylogenomics of Brevibacillus.</title>
        <authorList>
            <person name="Dunlap C."/>
        </authorList>
    </citation>
    <scope>NUCLEOTIDE SEQUENCE [LARGE SCALE GENOMIC DNA]</scope>
    <source>
        <strain evidence="6 7">JCM 15085</strain>
    </source>
</reference>
<evidence type="ECO:0000259" key="5">
    <source>
        <dbReference type="Pfam" id="PF13229"/>
    </source>
</evidence>
<keyword evidence="3" id="KW-0732">Signal</keyword>
<dbReference type="InterPro" id="IPR059226">
    <property type="entry name" value="Choice_anch_Q_dom"/>
</dbReference>
<dbReference type="InterPro" id="IPR012334">
    <property type="entry name" value="Pectin_lyas_fold"/>
</dbReference>
<dbReference type="InterPro" id="IPR052052">
    <property type="entry name" value="Polysaccharide_Lyase_9"/>
</dbReference>
<evidence type="ECO:0000256" key="2">
    <source>
        <dbReference type="ARBA" id="ARBA00022525"/>
    </source>
</evidence>
<evidence type="ECO:0000256" key="3">
    <source>
        <dbReference type="ARBA" id="ARBA00022729"/>
    </source>
</evidence>
<dbReference type="SUPFAM" id="SSF51126">
    <property type="entry name" value="Pectin lyase-like"/>
    <property type="match status" value="1"/>
</dbReference>
<dbReference type="EMBL" id="RHHT01000008">
    <property type="protein sequence ID" value="RNB82880.1"/>
    <property type="molecule type" value="Genomic_DNA"/>
</dbReference>
<dbReference type="SUPFAM" id="SSF49344">
    <property type="entry name" value="CBD9-like"/>
    <property type="match status" value="1"/>
</dbReference>
<dbReference type="RefSeq" id="WP_122912502.1">
    <property type="nucleotide sequence ID" value="NZ_RHHT01000008.1"/>
</dbReference>
<evidence type="ECO:0000256" key="1">
    <source>
        <dbReference type="ARBA" id="ARBA00004613"/>
    </source>
</evidence>
<dbReference type="NCBIfam" id="NF041518">
    <property type="entry name" value="choice_anch_Q"/>
    <property type="match status" value="1"/>
</dbReference>
<dbReference type="Proteomes" id="UP000281915">
    <property type="component" value="Unassembled WGS sequence"/>
</dbReference>
<protein>
    <submittedName>
        <fullName evidence="6">Right-handed parallel beta-helix repeat-containing protein</fullName>
    </submittedName>
</protein>
<dbReference type="GO" id="GO:0016837">
    <property type="term" value="F:carbon-oxygen lyase activity, acting on polysaccharides"/>
    <property type="evidence" value="ECO:0007669"/>
    <property type="project" value="TreeGrafter"/>
</dbReference>
<dbReference type="PANTHER" id="PTHR40088:SF2">
    <property type="entry name" value="SECRETED SUGAR HYDROLASE"/>
    <property type="match status" value="1"/>
</dbReference>